<proteinExistence type="predicted"/>
<gene>
    <name evidence="1" type="ORF">KDN34_14505</name>
</gene>
<accession>A0ABX7YSA8</accession>
<keyword evidence="2" id="KW-1185">Reference proteome</keyword>
<sequence>MRIQQLRELLDYVAECRLDMAKMYGRLHNQADSSRAKLVLEYFEKHQKDVAQHLEDYIDAAPAKILDTWYKDFVFEDFKKRCQDVMLPPNMTEDDVLELHLELDNALIGLLEKTAASSSSAEVKSALEDLVRVEKIHQHRLVHSTIRMEDI</sequence>
<dbReference type="InterPro" id="IPR012347">
    <property type="entry name" value="Ferritin-like"/>
</dbReference>
<protein>
    <recommendedName>
        <fullName evidence="3">ATPase</fullName>
    </recommendedName>
</protein>
<dbReference type="SUPFAM" id="SSF47240">
    <property type="entry name" value="Ferritin-like"/>
    <property type="match status" value="1"/>
</dbReference>
<reference evidence="1 2" key="1">
    <citation type="submission" date="2021-04" db="EMBL/GenBank/DDBJ databases">
        <title>Novel species identification of genus Shewanella.</title>
        <authorList>
            <person name="Liu G."/>
        </authorList>
    </citation>
    <scope>NUCLEOTIDE SEQUENCE [LARGE SCALE GENOMIC DNA]</scope>
    <source>
        <strain evidence="1 2">FJAT-54481</strain>
    </source>
</reference>
<dbReference type="InterPro" id="IPR009078">
    <property type="entry name" value="Ferritin-like_SF"/>
</dbReference>
<dbReference type="Gene3D" id="1.20.1260.10">
    <property type="match status" value="1"/>
</dbReference>
<name>A0ABX7YSA8_9GAMM</name>
<organism evidence="1 2">
    <name type="scientific">Shewanella yunxiaonensis</name>
    <dbReference type="NCBI Taxonomy" id="2829809"/>
    <lineage>
        <taxon>Bacteria</taxon>
        <taxon>Pseudomonadati</taxon>
        <taxon>Pseudomonadota</taxon>
        <taxon>Gammaproteobacteria</taxon>
        <taxon>Alteromonadales</taxon>
        <taxon>Shewanellaceae</taxon>
        <taxon>Shewanella</taxon>
    </lineage>
</organism>
<evidence type="ECO:0008006" key="3">
    <source>
        <dbReference type="Google" id="ProtNLM"/>
    </source>
</evidence>
<evidence type="ECO:0000313" key="1">
    <source>
        <dbReference type="EMBL" id="QUN05393.1"/>
    </source>
</evidence>
<dbReference type="RefSeq" id="WP_212594425.1">
    <property type="nucleotide sequence ID" value="NZ_CP073587.1"/>
</dbReference>
<evidence type="ECO:0000313" key="2">
    <source>
        <dbReference type="Proteomes" id="UP000679575"/>
    </source>
</evidence>
<dbReference type="Proteomes" id="UP000679575">
    <property type="component" value="Chromosome"/>
</dbReference>
<dbReference type="EMBL" id="CP073587">
    <property type="protein sequence ID" value="QUN05393.1"/>
    <property type="molecule type" value="Genomic_DNA"/>
</dbReference>